<keyword evidence="5" id="KW-1185">Reference proteome</keyword>
<dbReference type="InterPro" id="IPR036249">
    <property type="entry name" value="Thioredoxin-like_sf"/>
</dbReference>
<name>A9UWR0_MONBE</name>
<reference evidence="4 5" key="1">
    <citation type="journal article" date="2008" name="Nature">
        <title>The genome of the choanoflagellate Monosiga brevicollis and the origin of metazoans.</title>
        <authorList>
            <consortium name="JGI Sequencing"/>
            <person name="King N."/>
            <person name="Westbrook M.J."/>
            <person name="Young S.L."/>
            <person name="Kuo A."/>
            <person name="Abedin M."/>
            <person name="Chapman J."/>
            <person name="Fairclough S."/>
            <person name="Hellsten U."/>
            <person name="Isogai Y."/>
            <person name="Letunic I."/>
            <person name="Marr M."/>
            <person name="Pincus D."/>
            <person name="Putnam N."/>
            <person name="Rokas A."/>
            <person name="Wright K.J."/>
            <person name="Zuzow R."/>
            <person name="Dirks W."/>
            <person name="Good M."/>
            <person name="Goodstein D."/>
            <person name="Lemons D."/>
            <person name="Li W."/>
            <person name="Lyons J.B."/>
            <person name="Morris A."/>
            <person name="Nichols S."/>
            <person name="Richter D.J."/>
            <person name="Salamov A."/>
            <person name="Bork P."/>
            <person name="Lim W.A."/>
            <person name="Manning G."/>
            <person name="Miller W.T."/>
            <person name="McGinnis W."/>
            <person name="Shapiro H."/>
            <person name="Tjian R."/>
            <person name="Grigoriev I.V."/>
            <person name="Rokhsar D."/>
        </authorList>
    </citation>
    <scope>NUCLEOTIDE SEQUENCE [LARGE SCALE GENOMIC DNA]</scope>
    <source>
        <strain evidence="5">MX1 / ATCC 50154</strain>
    </source>
</reference>
<evidence type="ECO:0000313" key="4">
    <source>
        <dbReference type="EMBL" id="EDQ90087.1"/>
    </source>
</evidence>
<protein>
    <recommendedName>
        <fullName evidence="3">Selenoprotein F/M domain-containing protein</fullName>
    </recommendedName>
</protein>
<feature type="chain" id="PRO_5002744993" description="Selenoprotein F/M domain-containing protein" evidence="2">
    <location>
        <begin position="24"/>
        <end position="117"/>
    </location>
</feature>
<dbReference type="Proteomes" id="UP000001357">
    <property type="component" value="Unassembled WGS sequence"/>
</dbReference>
<feature type="signal peptide" evidence="2">
    <location>
        <begin position="1"/>
        <end position="23"/>
    </location>
</feature>
<dbReference type="RefSeq" id="XP_001744854.1">
    <property type="nucleotide sequence ID" value="XM_001744802.1"/>
</dbReference>
<dbReference type="GeneID" id="5890391"/>
<dbReference type="GO" id="GO:0016491">
    <property type="term" value="F:oxidoreductase activity"/>
    <property type="evidence" value="ECO:0000318"/>
    <property type="project" value="GO_Central"/>
</dbReference>
<evidence type="ECO:0000256" key="1">
    <source>
        <dbReference type="ARBA" id="ARBA00005742"/>
    </source>
</evidence>
<dbReference type="Gene3D" id="3.40.30.50">
    <property type="entry name" value="Sep15/SelM thioredoxin-like domain, active-site redox motif"/>
    <property type="match status" value="1"/>
</dbReference>
<dbReference type="Pfam" id="PF08806">
    <property type="entry name" value="Sep15_SelM"/>
    <property type="match status" value="1"/>
</dbReference>
<sequence length="117" mass="13044">MMAATRWCWALVVAVLLVATARGEASDAKIAKARIEDVEVKYIPGRSPKIMFFTAEDVKVETVDLAPLQRDEAEKLLTDRGFLRLAIQFKQLVYLSHASLRSSGPRKAKIDSKQKGI</sequence>
<comment type="similarity">
    <text evidence="1">Belongs to the selenoprotein M/F family.</text>
</comment>
<evidence type="ECO:0000256" key="2">
    <source>
        <dbReference type="SAM" id="SignalP"/>
    </source>
</evidence>
<gene>
    <name evidence="4" type="ORF">MONBRDRAFT_31994</name>
</gene>
<evidence type="ECO:0000259" key="3">
    <source>
        <dbReference type="Pfam" id="PF08806"/>
    </source>
</evidence>
<organism evidence="4 5">
    <name type="scientific">Monosiga brevicollis</name>
    <name type="common">Choanoflagellate</name>
    <dbReference type="NCBI Taxonomy" id="81824"/>
    <lineage>
        <taxon>Eukaryota</taxon>
        <taxon>Choanoflagellata</taxon>
        <taxon>Craspedida</taxon>
        <taxon>Salpingoecidae</taxon>
        <taxon>Monosiga</taxon>
    </lineage>
</organism>
<evidence type="ECO:0000313" key="5">
    <source>
        <dbReference type="Proteomes" id="UP000001357"/>
    </source>
</evidence>
<dbReference type="KEGG" id="mbr:MONBRDRAFT_31994"/>
<accession>A9UWR0</accession>
<dbReference type="GO" id="GO:0005788">
    <property type="term" value="C:endoplasmic reticulum lumen"/>
    <property type="evidence" value="ECO:0000318"/>
    <property type="project" value="GO_Central"/>
</dbReference>
<keyword evidence="2" id="KW-0732">Signal</keyword>
<proteinExistence type="inferred from homology"/>
<dbReference type="InParanoid" id="A9UWR0"/>
<dbReference type="InterPro" id="IPR014912">
    <property type="entry name" value="Sep15_SelM_dom"/>
</dbReference>
<dbReference type="InterPro" id="IPR038219">
    <property type="entry name" value="Sep15/SelM_sf"/>
</dbReference>
<dbReference type="SUPFAM" id="SSF52833">
    <property type="entry name" value="Thioredoxin-like"/>
    <property type="match status" value="1"/>
</dbReference>
<dbReference type="AlphaFoldDB" id="A9UWR0"/>
<feature type="domain" description="Selenoprotein F/M" evidence="3">
    <location>
        <begin position="33"/>
        <end position="82"/>
    </location>
</feature>
<dbReference type="EMBL" id="CH991548">
    <property type="protein sequence ID" value="EDQ90087.1"/>
    <property type="molecule type" value="Genomic_DNA"/>
</dbReference>